<protein>
    <submittedName>
        <fullName evidence="5">Peptidase_M13 domain-containing protein</fullName>
    </submittedName>
</protein>
<dbReference type="AlphaFoldDB" id="A0A0N5CAR0"/>
<keyword evidence="4" id="KW-1185">Reference proteome</keyword>
<dbReference type="Gene3D" id="1.10.1380.10">
    <property type="entry name" value="Neutral endopeptidase , domain2"/>
    <property type="match status" value="1"/>
</dbReference>
<dbReference type="Gene3D" id="3.40.390.10">
    <property type="entry name" value="Collagenase (Catalytic Domain)"/>
    <property type="match status" value="1"/>
</dbReference>
<feature type="domain" description="Peptidase M13 C-terminal" evidence="3">
    <location>
        <begin position="124"/>
        <end position="333"/>
    </location>
</feature>
<dbReference type="Pfam" id="PF01431">
    <property type="entry name" value="Peptidase_M13"/>
    <property type="match status" value="1"/>
</dbReference>
<dbReference type="GO" id="GO:0005886">
    <property type="term" value="C:plasma membrane"/>
    <property type="evidence" value="ECO:0007669"/>
    <property type="project" value="TreeGrafter"/>
</dbReference>
<dbReference type="InterPro" id="IPR042089">
    <property type="entry name" value="Peptidase_M13_dom_2"/>
</dbReference>
<evidence type="ECO:0000313" key="5">
    <source>
        <dbReference type="WBParaSite" id="SPAL_0001497900.1"/>
    </source>
</evidence>
<feature type="coiled-coil region" evidence="2">
    <location>
        <begin position="2"/>
        <end position="36"/>
    </location>
</feature>
<dbReference type="InterPro" id="IPR018497">
    <property type="entry name" value="Peptidase_M13_C"/>
</dbReference>
<dbReference type="PANTHER" id="PTHR11733:SF167">
    <property type="entry name" value="FI17812P1-RELATED"/>
    <property type="match status" value="1"/>
</dbReference>
<dbReference type="GO" id="GO:0016485">
    <property type="term" value="P:protein processing"/>
    <property type="evidence" value="ECO:0007669"/>
    <property type="project" value="TreeGrafter"/>
</dbReference>
<dbReference type="WBParaSite" id="SPAL_0001497900.1">
    <property type="protein sequence ID" value="SPAL_0001497900.1"/>
    <property type="gene ID" value="SPAL_0001497900"/>
</dbReference>
<dbReference type="InterPro" id="IPR000718">
    <property type="entry name" value="Peptidase_M13"/>
</dbReference>
<dbReference type="PRINTS" id="PR00786">
    <property type="entry name" value="NEPRILYSIN"/>
</dbReference>
<evidence type="ECO:0000256" key="2">
    <source>
        <dbReference type="SAM" id="Coils"/>
    </source>
</evidence>
<evidence type="ECO:0000256" key="1">
    <source>
        <dbReference type="ARBA" id="ARBA00007357"/>
    </source>
</evidence>
<dbReference type="InterPro" id="IPR024079">
    <property type="entry name" value="MetalloPept_cat_dom_sf"/>
</dbReference>
<comment type="similarity">
    <text evidence="1">Belongs to the peptidase M13 family.</text>
</comment>
<dbReference type="Proteomes" id="UP000046392">
    <property type="component" value="Unplaced"/>
</dbReference>
<accession>A0A0N5CAR0</accession>
<evidence type="ECO:0000259" key="3">
    <source>
        <dbReference type="Pfam" id="PF01431"/>
    </source>
</evidence>
<dbReference type="PANTHER" id="PTHR11733">
    <property type="entry name" value="ZINC METALLOPROTEASE FAMILY M13 NEPRILYSIN-RELATED"/>
    <property type="match status" value="1"/>
</dbReference>
<dbReference type="SUPFAM" id="SSF55486">
    <property type="entry name" value="Metalloproteases ('zincins'), catalytic domain"/>
    <property type="match status" value="1"/>
</dbReference>
<evidence type="ECO:0000313" key="4">
    <source>
        <dbReference type="Proteomes" id="UP000046392"/>
    </source>
</evidence>
<proteinExistence type="inferred from homology"/>
<sequence length="333" mass="39385">MKSEEKGDYNKIEDMIARIKEELRLLIDERKNIFDEETRNNFKSKLNAMKFEKHFDEHDLSNVELMEDCYENIGINYNDRIENIVETIENYFKTLLDNDEHILNTCERKIFLPKEYKILYVYRNGWYNITGNFFTLTSDSLNEPSFSRYFPNSLNYGYLGFTIGHEMFHAFDSDNYKLILEGDNKNKFSVTQMSIDNYEEKSDCFVKQYGMEKESITNMNIDGLETLTENIADNGGIKIAHRAYMKWLQNNDNKDIEVPGFEKFTNEQLFFISVGRSYCEYQSKDNLENQIKRSKYAPGEIRTNVALSNYKPFSDAFNCQVNSKMNPEYKCEL</sequence>
<dbReference type="GO" id="GO:0004222">
    <property type="term" value="F:metalloendopeptidase activity"/>
    <property type="evidence" value="ECO:0007669"/>
    <property type="project" value="InterPro"/>
</dbReference>
<dbReference type="PROSITE" id="PS51885">
    <property type="entry name" value="NEPRILYSIN"/>
    <property type="match status" value="1"/>
</dbReference>
<name>A0A0N5CAR0_STREA</name>
<keyword evidence="2" id="KW-0175">Coiled coil</keyword>
<reference evidence="5" key="1">
    <citation type="submission" date="2017-02" db="UniProtKB">
        <authorList>
            <consortium name="WormBaseParasite"/>
        </authorList>
    </citation>
    <scope>IDENTIFICATION</scope>
</reference>
<organism evidence="4 5">
    <name type="scientific">Strongyloides papillosus</name>
    <name type="common">Intestinal threadworm</name>
    <dbReference type="NCBI Taxonomy" id="174720"/>
    <lineage>
        <taxon>Eukaryota</taxon>
        <taxon>Metazoa</taxon>
        <taxon>Ecdysozoa</taxon>
        <taxon>Nematoda</taxon>
        <taxon>Chromadorea</taxon>
        <taxon>Rhabditida</taxon>
        <taxon>Tylenchina</taxon>
        <taxon>Panagrolaimomorpha</taxon>
        <taxon>Strongyloidoidea</taxon>
        <taxon>Strongyloididae</taxon>
        <taxon>Strongyloides</taxon>
    </lineage>
</organism>